<evidence type="ECO:0000313" key="2">
    <source>
        <dbReference type="EMBL" id="SSX29330.1"/>
    </source>
</evidence>
<proteinExistence type="predicted"/>
<dbReference type="GO" id="GO:0051298">
    <property type="term" value="P:centrosome duplication"/>
    <property type="evidence" value="ECO:0007669"/>
    <property type="project" value="TreeGrafter"/>
</dbReference>
<dbReference type="Pfam" id="PF03399">
    <property type="entry name" value="SAC3_GANP"/>
    <property type="match status" value="1"/>
</dbReference>
<dbReference type="Gene3D" id="1.25.40.990">
    <property type="match status" value="1"/>
</dbReference>
<dbReference type="InterPro" id="IPR005062">
    <property type="entry name" value="SAC3/GANP/THP3_conserved"/>
</dbReference>
<dbReference type="PANTHER" id="PTHR12436:SF38">
    <property type="entry name" value="SAC3 DOMAIN-CONTAINING PROTEIN 1"/>
    <property type="match status" value="1"/>
</dbReference>
<dbReference type="GO" id="GO:0005634">
    <property type="term" value="C:nucleus"/>
    <property type="evidence" value="ECO:0007669"/>
    <property type="project" value="TreeGrafter"/>
</dbReference>
<sequence>MNADYVQGTCEEMCPLSEMKHRLREKLVHFYEKDRQFVKEFARSAAGQKFQKPHELRTKEALLRTVRYLLTDIFNDARRAYHFKYDFIFDRLRCVRQEIVIQNLDIDTTIQLLEPTIMFLAYSRYRLADETFHNFDPKICEQHLQECLKKILVCYDDLPRSQLSDNRITIEALYLIFNLGRSETLFRGISLPKIVKKYPLIKLALKISINFWQNNHFCVLKQMKDLPPMLLAVASLKINHIRRHLLLTFSVAYSSKQLSVPIEWLRRVLMYDEKDKTIDLIDHLKYYGIECNNDTQTVKFEKKFDMDKQQISASTHAFVEQKFNCDNFEEYFLLNSESE</sequence>
<dbReference type="PANTHER" id="PTHR12436">
    <property type="entry name" value="80 KDA MCM3-ASSOCIATED PROTEIN"/>
    <property type="match status" value="1"/>
</dbReference>
<protein>
    <submittedName>
        <fullName evidence="2">CSON001143 protein</fullName>
    </submittedName>
</protein>
<dbReference type="OMA" id="YRLCESP"/>
<dbReference type="GO" id="GO:0005819">
    <property type="term" value="C:spindle"/>
    <property type="evidence" value="ECO:0007669"/>
    <property type="project" value="TreeGrafter"/>
</dbReference>
<reference evidence="2" key="1">
    <citation type="submission" date="2018-07" db="EMBL/GenBank/DDBJ databases">
        <authorList>
            <person name="Quirk P.G."/>
            <person name="Krulwich T.A."/>
        </authorList>
    </citation>
    <scope>NUCLEOTIDE SEQUENCE</scope>
</reference>
<dbReference type="AlphaFoldDB" id="A0A336MH89"/>
<gene>
    <name evidence="2" type="primary">CSON001143</name>
</gene>
<dbReference type="EMBL" id="UFQT01001176">
    <property type="protein sequence ID" value="SSX29330.1"/>
    <property type="molecule type" value="Genomic_DNA"/>
</dbReference>
<dbReference type="GO" id="GO:0051225">
    <property type="term" value="P:spindle assembly"/>
    <property type="evidence" value="ECO:0007669"/>
    <property type="project" value="TreeGrafter"/>
</dbReference>
<accession>A0A336MH89</accession>
<organism evidence="2">
    <name type="scientific">Culicoides sonorensis</name>
    <name type="common">Biting midge</name>
    <dbReference type="NCBI Taxonomy" id="179676"/>
    <lineage>
        <taxon>Eukaryota</taxon>
        <taxon>Metazoa</taxon>
        <taxon>Ecdysozoa</taxon>
        <taxon>Arthropoda</taxon>
        <taxon>Hexapoda</taxon>
        <taxon>Insecta</taxon>
        <taxon>Pterygota</taxon>
        <taxon>Neoptera</taxon>
        <taxon>Endopterygota</taxon>
        <taxon>Diptera</taxon>
        <taxon>Nematocera</taxon>
        <taxon>Chironomoidea</taxon>
        <taxon>Ceratopogonidae</taxon>
        <taxon>Ceratopogoninae</taxon>
        <taxon>Culicoides</taxon>
        <taxon>Monoculicoides</taxon>
    </lineage>
</organism>
<dbReference type="GO" id="GO:0005813">
    <property type="term" value="C:centrosome"/>
    <property type="evidence" value="ECO:0007669"/>
    <property type="project" value="TreeGrafter"/>
</dbReference>
<feature type="domain" description="SAC3/GANP/THP3 conserved" evidence="1">
    <location>
        <begin position="13"/>
        <end position="285"/>
    </location>
</feature>
<evidence type="ECO:0000259" key="1">
    <source>
        <dbReference type="Pfam" id="PF03399"/>
    </source>
</evidence>
<dbReference type="InterPro" id="IPR045107">
    <property type="entry name" value="SAC3/GANP/THP3"/>
</dbReference>
<dbReference type="VEuPathDB" id="VectorBase:CSON001143"/>
<name>A0A336MH89_CULSO</name>